<dbReference type="EMBL" id="NRGR01000040">
    <property type="protein sequence ID" value="PCC37759.1"/>
    <property type="molecule type" value="Genomic_DNA"/>
</dbReference>
<dbReference type="Gene3D" id="3.40.960.10">
    <property type="entry name" value="VSR Endonuclease"/>
    <property type="match status" value="1"/>
</dbReference>
<proteinExistence type="predicted"/>
<dbReference type="InterPro" id="IPR011335">
    <property type="entry name" value="Restrct_endonuc-II-like"/>
</dbReference>
<evidence type="ECO:0000256" key="1">
    <source>
        <dbReference type="SAM" id="MobiDB-lite"/>
    </source>
</evidence>
<evidence type="ECO:0000313" key="3">
    <source>
        <dbReference type="Proteomes" id="UP000218598"/>
    </source>
</evidence>
<evidence type="ECO:0000313" key="2">
    <source>
        <dbReference type="EMBL" id="PCC37759.1"/>
    </source>
</evidence>
<feature type="compositionally biased region" description="Basic residues" evidence="1">
    <location>
        <begin position="341"/>
        <end position="350"/>
    </location>
</feature>
<feature type="region of interest" description="Disordered" evidence="1">
    <location>
        <begin position="328"/>
        <end position="350"/>
    </location>
</feature>
<dbReference type="SUPFAM" id="SSF52980">
    <property type="entry name" value="Restriction endonuclease-like"/>
    <property type="match status" value="1"/>
</dbReference>
<dbReference type="AlphaFoldDB" id="A0A2A3YES9"/>
<protein>
    <recommendedName>
        <fullName evidence="4">DUF559 domain-containing protein</fullName>
    </recommendedName>
</protein>
<feature type="compositionally biased region" description="Low complexity" evidence="1">
    <location>
        <begin position="88"/>
        <end position="97"/>
    </location>
</feature>
<feature type="region of interest" description="Disordered" evidence="1">
    <location>
        <begin position="87"/>
        <end position="107"/>
    </location>
</feature>
<organism evidence="2 3">
    <name type="scientific">Brachybacterium alimentarium</name>
    <dbReference type="NCBI Taxonomy" id="47845"/>
    <lineage>
        <taxon>Bacteria</taxon>
        <taxon>Bacillati</taxon>
        <taxon>Actinomycetota</taxon>
        <taxon>Actinomycetes</taxon>
        <taxon>Micrococcales</taxon>
        <taxon>Dermabacteraceae</taxon>
        <taxon>Brachybacterium</taxon>
    </lineage>
</organism>
<accession>A0A2A3YES9</accession>
<sequence>MGVSSRRLSSTEFVPLLPGLLTPRAEPATLEDMARALQTLVLPGAVLSHTTAAVFHGVPVPWWADGGIGLLMRRPDPLTGTRRLSLFAPAPEGSAPPSRGPGGRAPRSPVLRVPHLHCRMQGPRLSAGQNVTIHRMVPGATVSWRGLVLSSLWETLLELALTLDHDEVVIAIDHLVGPAGSRPGVDLTRVRTEVAAFAGRRGHRALLAAVDDAREGVESPGETRTRLLLIRAGFPEPTCNLPVRDPDTGQLRRIDAAYDRWRIGVEYDGDVHRGKGAWRGEHARRDSLESIGWTLRRLTADDIREPARFLTALRRTFIAAGASAPPLSTWTGPTAQALGRPRNRPRPAAR</sequence>
<evidence type="ECO:0008006" key="4">
    <source>
        <dbReference type="Google" id="ProtNLM"/>
    </source>
</evidence>
<reference evidence="2 3" key="1">
    <citation type="journal article" date="2017" name="Elife">
        <title>Extensive horizontal gene transfer in cheese-associated bacteria.</title>
        <authorList>
            <person name="Bonham K.S."/>
            <person name="Wolfe B.E."/>
            <person name="Dutton R.J."/>
        </authorList>
    </citation>
    <scope>NUCLEOTIDE SEQUENCE [LARGE SCALE GENOMIC DNA]</scope>
    <source>
        <strain evidence="2 3">341_9</strain>
    </source>
</reference>
<keyword evidence="3" id="KW-1185">Reference proteome</keyword>
<name>A0A2A3YES9_9MICO</name>
<gene>
    <name evidence="2" type="ORF">CIK66_17560</name>
</gene>
<dbReference type="Proteomes" id="UP000218598">
    <property type="component" value="Unassembled WGS sequence"/>
</dbReference>
<comment type="caution">
    <text evidence="2">The sequence shown here is derived from an EMBL/GenBank/DDBJ whole genome shotgun (WGS) entry which is preliminary data.</text>
</comment>